<dbReference type="EnsemblMetazoa" id="Aqu2.1.03527_001">
    <property type="protein sequence ID" value="Aqu2.1.03527_001"/>
    <property type="gene ID" value="Aqu2.1.03527"/>
</dbReference>
<organism evidence="1">
    <name type="scientific">Amphimedon queenslandica</name>
    <name type="common">Sponge</name>
    <dbReference type="NCBI Taxonomy" id="400682"/>
    <lineage>
        <taxon>Eukaryota</taxon>
        <taxon>Metazoa</taxon>
        <taxon>Porifera</taxon>
        <taxon>Demospongiae</taxon>
        <taxon>Heteroscleromorpha</taxon>
        <taxon>Haplosclerida</taxon>
        <taxon>Niphatidae</taxon>
        <taxon>Amphimedon</taxon>
    </lineage>
</organism>
<reference evidence="1" key="1">
    <citation type="submission" date="2017-05" db="UniProtKB">
        <authorList>
            <consortium name="EnsemblMetazoa"/>
        </authorList>
    </citation>
    <scope>IDENTIFICATION</scope>
</reference>
<protein>
    <submittedName>
        <fullName evidence="1">Uncharacterized protein</fullName>
    </submittedName>
</protein>
<evidence type="ECO:0000313" key="1">
    <source>
        <dbReference type="EnsemblMetazoa" id="Aqu2.1.03527_001"/>
    </source>
</evidence>
<sequence length="50" mass="5761">DNKIIKIDRIIGEVKPDECHELIEQHLPSTASGIDVLILCRKFKLFLMNI</sequence>
<proteinExistence type="predicted"/>
<dbReference type="InParanoid" id="A0A1X7SN64"/>
<dbReference type="AlphaFoldDB" id="A0A1X7SN64"/>
<accession>A0A1X7SN64</accession>
<name>A0A1X7SN64_AMPQE</name>